<keyword evidence="1" id="KW-0812">Transmembrane</keyword>
<reference evidence="3" key="1">
    <citation type="submission" date="2016-06" db="EMBL/GenBank/DDBJ databases">
        <authorList>
            <person name="Olsen C.W."/>
            <person name="Carey S."/>
            <person name="Hinshaw L."/>
            <person name="Karasin A.I."/>
        </authorList>
    </citation>
    <scope>NUCLEOTIDE SEQUENCE [LARGE SCALE GENOMIC DNA]</scope>
    <source>
        <strain evidence="2">BazSymA</strain>
        <strain evidence="3">BazSymB</strain>
    </source>
</reference>
<evidence type="ECO:0000313" key="2">
    <source>
        <dbReference type="EMBL" id="SEH65089.1"/>
    </source>
</evidence>
<keyword evidence="1" id="KW-1133">Transmembrane helix</keyword>
<evidence type="ECO:0000313" key="4">
    <source>
        <dbReference type="Proteomes" id="UP000198559"/>
    </source>
</evidence>
<dbReference type="EMBL" id="CDSC02000073">
    <property type="protein sequence ID" value="SEH65089.1"/>
    <property type="molecule type" value="Genomic_DNA"/>
</dbReference>
<protein>
    <submittedName>
        <fullName evidence="3">Uncharacterized protein</fullName>
    </submittedName>
</protein>
<sequence>MIGKFFAIVALMIIPLTYIMSNLSGYGWLIDSNIISNE</sequence>
<evidence type="ECO:0000313" key="5">
    <source>
        <dbReference type="Proteomes" id="UP000198988"/>
    </source>
</evidence>
<dbReference type="Proteomes" id="UP000198988">
    <property type="component" value="Unassembled WGS sequence"/>
</dbReference>
<dbReference type="AlphaFoldDB" id="A0A1H6LF67"/>
<evidence type="ECO:0000313" key="3">
    <source>
        <dbReference type="EMBL" id="SEH86996.1"/>
    </source>
</evidence>
<reference evidence="4 5" key="2">
    <citation type="submission" date="2016-06" db="EMBL/GenBank/DDBJ databases">
        <authorList>
            <person name="Petersen J."/>
            <person name="Sayavedra L."/>
        </authorList>
    </citation>
    <scope>NUCLEOTIDE SEQUENCE [LARGE SCALE GENOMIC DNA]</scope>
    <source>
        <strain evidence="5">BazSymA</strain>
        <strain evidence="4">BazSymB</strain>
    </source>
</reference>
<accession>A0A1H6LF67</accession>
<feature type="transmembrane region" description="Helical" evidence="1">
    <location>
        <begin position="6"/>
        <end position="29"/>
    </location>
</feature>
<gene>
    <name evidence="2" type="ORF">BAZSYMA_ACONTIG15057_1</name>
    <name evidence="3" type="ORF">BAZSYMB_SCAFFOLD00113_0</name>
</gene>
<keyword evidence="1" id="KW-0472">Membrane</keyword>
<evidence type="ECO:0000256" key="1">
    <source>
        <dbReference type="SAM" id="Phobius"/>
    </source>
</evidence>
<name>A0A1H6LF67_9GAMM</name>
<organism evidence="3 4">
    <name type="scientific">Bathymodiolus azoricus thioautotrophic gill symbiont</name>
    <dbReference type="NCBI Taxonomy" id="235205"/>
    <lineage>
        <taxon>Bacteria</taxon>
        <taxon>Pseudomonadati</taxon>
        <taxon>Pseudomonadota</taxon>
        <taxon>Gammaproteobacteria</taxon>
        <taxon>sulfur-oxidizing symbionts</taxon>
    </lineage>
</organism>
<dbReference type="Proteomes" id="UP000198559">
    <property type="component" value="Unassembled WGS sequence"/>
</dbReference>
<proteinExistence type="predicted"/>
<dbReference type="EMBL" id="CVUD02000195">
    <property type="protein sequence ID" value="SEH86996.1"/>
    <property type="molecule type" value="Genomic_DNA"/>
</dbReference>